<keyword evidence="8" id="KW-1185">Reference proteome</keyword>
<evidence type="ECO:0000256" key="5">
    <source>
        <dbReference type="ARBA" id="ARBA00023136"/>
    </source>
</evidence>
<dbReference type="Proteomes" id="UP000321805">
    <property type="component" value="Chromosome"/>
</dbReference>
<keyword evidence="5 6" id="KW-0472">Membrane</keyword>
<feature type="transmembrane region" description="Helical" evidence="6">
    <location>
        <begin position="236"/>
        <end position="254"/>
    </location>
</feature>
<keyword evidence="6" id="KW-1003">Cell membrane</keyword>
<feature type="transmembrane region" description="Helical" evidence="6">
    <location>
        <begin position="6"/>
        <end position="23"/>
    </location>
</feature>
<dbReference type="AlphaFoldDB" id="A0A5B8TZZ3"/>
<keyword evidence="3 6" id="KW-0812">Transmembrane</keyword>
<gene>
    <name evidence="7" type="ORF">FSW04_01045</name>
</gene>
<dbReference type="InterPro" id="IPR051598">
    <property type="entry name" value="TSUP/Inactive_protease-like"/>
</dbReference>
<dbReference type="EMBL" id="CP042430">
    <property type="protein sequence ID" value="QEC46299.1"/>
    <property type="molecule type" value="Genomic_DNA"/>
</dbReference>
<dbReference type="PANTHER" id="PTHR43701:SF2">
    <property type="entry name" value="MEMBRANE TRANSPORTER PROTEIN YJNA-RELATED"/>
    <property type="match status" value="1"/>
</dbReference>
<evidence type="ECO:0000256" key="2">
    <source>
        <dbReference type="ARBA" id="ARBA00009142"/>
    </source>
</evidence>
<keyword evidence="4 6" id="KW-1133">Transmembrane helix</keyword>
<feature type="transmembrane region" description="Helical" evidence="6">
    <location>
        <begin position="101"/>
        <end position="127"/>
    </location>
</feature>
<sequence length="300" mass="30720">MDPLVMVFGLGVGVLIGMTGIGGGSLMTPLLILFAGVHPTVAIGTDLAYGALTKTVGGWRHLRKGTVDLGVSKWLAFGSVPGSILGVVLLDAVLKRRPDILLTGVAVALLVVAVSILFRALFLQAAIARERDTVVLTTTVKASAVGLGAVLGLLLGLTSVGSGALIGLALILVFRLTPHRVVGTDVFHAAIVLWAAGLAQGVAGNIDFVLMGNILIGSLPGVLIGTALIDRIPSVVLRPLLGCVLLGSALGVLTKAGVDLPTWTIVGVPALVGLAFTLVHRGRARHRAMNEKPTPEVVPV</sequence>
<evidence type="ECO:0000256" key="3">
    <source>
        <dbReference type="ARBA" id="ARBA00022692"/>
    </source>
</evidence>
<comment type="subcellular location">
    <subcellularLocation>
        <location evidence="6">Cell membrane</location>
        <topology evidence="6">Multi-pass membrane protein</topology>
    </subcellularLocation>
    <subcellularLocation>
        <location evidence="1">Membrane</location>
        <topology evidence="1">Multi-pass membrane protein</topology>
    </subcellularLocation>
</comment>
<feature type="transmembrane region" description="Helical" evidence="6">
    <location>
        <begin position="72"/>
        <end position="94"/>
    </location>
</feature>
<protein>
    <recommendedName>
        <fullName evidence="6">Probable membrane transporter protein</fullName>
    </recommendedName>
</protein>
<dbReference type="PANTHER" id="PTHR43701">
    <property type="entry name" value="MEMBRANE TRANSPORTER PROTEIN MJ0441-RELATED"/>
    <property type="match status" value="1"/>
</dbReference>
<comment type="similarity">
    <text evidence="2 6">Belongs to the 4-toluene sulfonate uptake permease (TSUP) (TC 2.A.102) family.</text>
</comment>
<proteinExistence type="inferred from homology"/>
<evidence type="ECO:0000256" key="4">
    <source>
        <dbReference type="ARBA" id="ARBA00022989"/>
    </source>
</evidence>
<feature type="transmembrane region" description="Helical" evidence="6">
    <location>
        <begin position="260"/>
        <end position="279"/>
    </location>
</feature>
<feature type="transmembrane region" description="Helical" evidence="6">
    <location>
        <begin position="209"/>
        <end position="229"/>
    </location>
</feature>
<dbReference type="GO" id="GO:0005886">
    <property type="term" value="C:plasma membrane"/>
    <property type="evidence" value="ECO:0007669"/>
    <property type="project" value="UniProtKB-SubCell"/>
</dbReference>
<dbReference type="OrthoDB" id="5189995at2"/>
<dbReference type="KEGG" id="bsol:FSW04_01045"/>
<dbReference type="Pfam" id="PF01925">
    <property type="entry name" value="TauE"/>
    <property type="match status" value="1"/>
</dbReference>
<feature type="transmembrane region" description="Helical" evidence="6">
    <location>
        <begin position="30"/>
        <end position="52"/>
    </location>
</feature>
<accession>A0A5B8TZZ3</accession>
<evidence type="ECO:0000313" key="7">
    <source>
        <dbReference type="EMBL" id="QEC46299.1"/>
    </source>
</evidence>
<dbReference type="InterPro" id="IPR002781">
    <property type="entry name" value="TM_pro_TauE-like"/>
</dbReference>
<name>A0A5B8TZZ3_9ACTN</name>
<organism evidence="7 8">
    <name type="scientific">Baekduia soli</name>
    <dbReference type="NCBI Taxonomy" id="496014"/>
    <lineage>
        <taxon>Bacteria</taxon>
        <taxon>Bacillati</taxon>
        <taxon>Actinomycetota</taxon>
        <taxon>Thermoleophilia</taxon>
        <taxon>Solirubrobacterales</taxon>
        <taxon>Baekduiaceae</taxon>
        <taxon>Baekduia</taxon>
    </lineage>
</organism>
<reference evidence="7 8" key="1">
    <citation type="journal article" date="2018" name="J. Microbiol.">
        <title>Baekduia soli gen. nov., sp. nov., a novel bacterium isolated from the soil of Baekdu Mountain and proposal of a novel family name, Baekduiaceae fam. nov.</title>
        <authorList>
            <person name="An D.S."/>
            <person name="Siddiqi M.Z."/>
            <person name="Kim K.H."/>
            <person name="Yu H.S."/>
            <person name="Im W.T."/>
        </authorList>
    </citation>
    <scope>NUCLEOTIDE SEQUENCE [LARGE SCALE GENOMIC DNA]</scope>
    <source>
        <strain evidence="7 8">BR7-21</strain>
    </source>
</reference>
<evidence type="ECO:0000313" key="8">
    <source>
        <dbReference type="Proteomes" id="UP000321805"/>
    </source>
</evidence>
<evidence type="ECO:0000256" key="1">
    <source>
        <dbReference type="ARBA" id="ARBA00004141"/>
    </source>
</evidence>
<feature type="transmembrane region" description="Helical" evidence="6">
    <location>
        <begin position="147"/>
        <end position="174"/>
    </location>
</feature>
<evidence type="ECO:0000256" key="6">
    <source>
        <dbReference type="RuleBase" id="RU363041"/>
    </source>
</evidence>
<dbReference type="RefSeq" id="WP_146915346.1">
    <property type="nucleotide sequence ID" value="NZ_CP042430.1"/>
</dbReference>
<feature type="transmembrane region" description="Helical" evidence="6">
    <location>
        <begin position="186"/>
        <end position="203"/>
    </location>
</feature>